<name>A0ABR2I544_9PEZI</name>
<dbReference type="PROSITE" id="PS50948">
    <property type="entry name" value="PAN"/>
    <property type="match status" value="2"/>
</dbReference>
<accession>A0ABR2I544</accession>
<feature type="domain" description="Apple" evidence="3">
    <location>
        <begin position="25"/>
        <end position="106"/>
    </location>
</feature>
<evidence type="ECO:0000259" key="3">
    <source>
        <dbReference type="PROSITE" id="PS50948"/>
    </source>
</evidence>
<dbReference type="Gene3D" id="3.50.4.10">
    <property type="entry name" value="Hepatocyte Growth Factor"/>
    <property type="match status" value="1"/>
</dbReference>
<evidence type="ECO:0000256" key="1">
    <source>
        <dbReference type="SAM" id="Phobius"/>
    </source>
</evidence>
<proteinExistence type="predicted"/>
<dbReference type="Proteomes" id="UP001390339">
    <property type="component" value="Unassembled WGS sequence"/>
</dbReference>
<feature type="chain" id="PRO_5047168117" description="Apple domain-containing protein" evidence="2">
    <location>
        <begin position="20"/>
        <end position="326"/>
    </location>
</feature>
<keyword evidence="2" id="KW-0732">Signal</keyword>
<keyword evidence="1" id="KW-0472">Membrane</keyword>
<dbReference type="Pfam" id="PF00024">
    <property type="entry name" value="PAN_1"/>
    <property type="match status" value="2"/>
</dbReference>
<gene>
    <name evidence="4" type="ORF">PGQ11_013126</name>
</gene>
<feature type="signal peptide" evidence="2">
    <location>
        <begin position="1"/>
        <end position="19"/>
    </location>
</feature>
<keyword evidence="5" id="KW-1185">Reference proteome</keyword>
<sequence>MWSTGILFIFSLAISMAGAKQNDLCVNGTIIGSIQRFEVHCSSTAKGKRTASVDVATLDDCADACARANPRCTAATFDGKSCAFHNETSSPLIAPDSNFKFTAVVGLPNTATSNCRAVTQATTMQTINDVQFTLSCGSNLNSESLSNHFAASLQDCMGKCAETSMCKAVSFNADQTLGFQNCFLKSKSSKSALSVASELDTAMVVRPKASEKERDKDTDAEPADNTNTNVMIIVAVSVSGFLFLASLGLLCWWTHRRHQHQRRLRSLPEGVRPVSKWDRDRMDEKYGVRTSVSSENFRNTLMSGRVENLDKPTPVYEIRRKGDSFN</sequence>
<dbReference type="EMBL" id="JAPCWZ010000007">
    <property type="protein sequence ID" value="KAK8857214.1"/>
    <property type="molecule type" value="Genomic_DNA"/>
</dbReference>
<evidence type="ECO:0000313" key="4">
    <source>
        <dbReference type="EMBL" id="KAK8857214.1"/>
    </source>
</evidence>
<reference evidence="4 5" key="1">
    <citation type="journal article" date="2024" name="IMA Fungus">
        <title>Apiospora arundinis, a panoply of carbohydrate-active enzymes and secondary metabolites.</title>
        <authorList>
            <person name="Sorensen T."/>
            <person name="Petersen C."/>
            <person name="Muurmann A.T."/>
            <person name="Christiansen J.V."/>
            <person name="Brundto M.L."/>
            <person name="Overgaard C.K."/>
            <person name="Boysen A.T."/>
            <person name="Wollenberg R.D."/>
            <person name="Larsen T.O."/>
            <person name="Sorensen J.L."/>
            <person name="Nielsen K.L."/>
            <person name="Sondergaard T.E."/>
        </authorList>
    </citation>
    <scope>NUCLEOTIDE SEQUENCE [LARGE SCALE GENOMIC DNA]</scope>
    <source>
        <strain evidence="4 5">AAU 773</strain>
    </source>
</reference>
<organism evidence="4 5">
    <name type="scientific">Apiospora arundinis</name>
    <dbReference type="NCBI Taxonomy" id="335852"/>
    <lineage>
        <taxon>Eukaryota</taxon>
        <taxon>Fungi</taxon>
        <taxon>Dikarya</taxon>
        <taxon>Ascomycota</taxon>
        <taxon>Pezizomycotina</taxon>
        <taxon>Sordariomycetes</taxon>
        <taxon>Xylariomycetidae</taxon>
        <taxon>Amphisphaeriales</taxon>
        <taxon>Apiosporaceae</taxon>
        <taxon>Apiospora</taxon>
    </lineage>
</organism>
<evidence type="ECO:0000256" key="2">
    <source>
        <dbReference type="SAM" id="SignalP"/>
    </source>
</evidence>
<keyword evidence="1" id="KW-1133">Transmembrane helix</keyword>
<protein>
    <recommendedName>
        <fullName evidence="3">Apple domain-containing protein</fullName>
    </recommendedName>
</protein>
<feature type="transmembrane region" description="Helical" evidence="1">
    <location>
        <begin position="230"/>
        <end position="253"/>
    </location>
</feature>
<dbReference type="SMART" id="SM00473">
    <property type="entry name" value="PAN_AP"/>
    <property type="match status" value="2"/>
</dbReference>
<evidence type="ECO:0000313" key="5">
    <source>
        <dbReference type="Proteomes" id="UP001390339"/>
    </source>
</evidence>
<keyword evidence="1" id="KW-0812">Transmembrane</keyword>
<dbReference type="InterPro" id="IPR003609">
    <property type="entry name" value="Pan_app"/>
</dbReference>
<comment type="caution">
    <text evidence="4">The sequence shown here is derived from an EMBL/GenBank/DDBJ whole genome shotgun (WGS) entry which is preliminary data.</text>
</comment>
<feature type="domain" description="Apple" evidence="3">
    <location>
        <begin position="115"/>
        <end position="209"/>
    </location>
</feature>